<feature type="transmembrane region" description="Helical" evidence="2">
    <location>
        <begin position="139"/>
        <end position="159"/>
    </location>
</feature>
<gene>
    <name evidence="3" type="ORF">DFR76_11335</name>
</gene>
<protein>
    <recommendedName>
        <fullName evidence="5">Anti-sigma-M factor RsmA</fullName>
    </recommendedName>
</protein>
<keyword evidence="2" id="KW-0472">Membrane</keyword>
<evidence type="ECO:0008006" key="5">
    <source>
        <dbReference type="Google" id="ProtNLM"/>
    </source>
</evidence>
<evidence type="ECO:0000313" key="3">
    <source>
        <dbReference type="EMBL" id="RDI61537.1"/>
    </source>
</evidence>
<dbReference type="STRING" id="1210086.GCA_001613105_05730"/>
<reference evidence="3 4" key="1">
    <citation type="submission" date="2018-07" db="EMBL/GenBank/DDBJ databases">
        <title>Genomic Encyclopedia of Type Strains, Phase IV (KMG-IV): sequencing the most valuable type-strain genomes for metagenomic binning, comparative biology and taxonomic classification.</title>
        <authorList>
            <person name="Goeker M."/>
        </authorList>
    </citation>
    <scope>NUCLEOTIDE SEQUENCE [LARGE SCALE GENOMIC DNA]</scope>
    <source>
        <strain evidence="3 4">DSM 44290</strain>
    </source>
</reference>
<evidence type="ECO:0000256" key="2">
    <source>
        <dbReference type="SAM" id="Phobius"/>
    </source>
</evidence>
<dbReference type="Proteomes" id="UP000254869">
    <property type="component" value="Unassembled WGS sequence"/>
</dbReference>
<accession>A0A370HSP7</accession>
<organism evidence="3 4">
    <name type="scientific">Nocardia pseudobrasiliensis</name>
    <dbReference type="NCBI Taxonomy" id="45979"/>
    <lineage>
        <taxon>Bacteria</taxon>
        <taxon>Bacillati</taxon>
        <taxon>Actinomycetota</taxon>
        <taxon>Actinomycetes</taxon>
        <taxon>Mycobacteriales</taxon>
        <taxon>Nocardiaceae</taxon>
        <taxon>Nocardia</taxon>
    </lineage>
</organism>
<sequence>MAARSMPQPPFSTDLLADLHADNLSPELSEQLWPQVRQDPQALDFLRDLDDVRFRLRMAANDSRILHPMPAAVGSRLDRLLDELSHDVPSDEHVATVHRLPITPTPPDDAPASTRPMPLVEPSEPDAPTSLDTHRSRRLLWLTAAAAAVAVIAGSVVAVDALRGRDGAAPRALPAPTPSITLDEDLSTATILSAMGRYDVTGPLSSTAVLTTCATAAVPDRQVLGAMNVTYHHQPAVLILLTGPRAPKITAVIVGTGCSAGDPQVLETRDIG</sequence>
<proteinExistence type="predicted"/>
<evidence type="ECO:0000313" key="4">
    <source>
        <dbReference type="Proteomes" id="UP000254869"/>
    </source>
</evidence>
<keyword evidence="2" id="KW-1133">Transmembrane helix</keyword>
<feature type="region of interest" description="Disordered" evidence="1">
    <location>
        <begin position="100"/>
        <end position="131"/>
    </location>
</feature>
<comment type="caution">
    <text evidence="3">The sequence shown here is derived from an EMBL/GenBank/DDBJ whole genome shotgun (WGS) entry which is preliminary data.</text>
</comment>
<keyword evidence="2" id="KW-0812">Transmembrane</keyword>
<keyword evidence="4" id="KW-1185">Reference proteome</keyword>
<dbReference type="AlphaFoldDB" id="A0A370HSP7"/>
<dbReference type="EMBL" id="QQBC01000013">
    <property type="protein sequence ID" value="RDI61537.1"/>
    <property type="molecule type" value="Genomic_DNA"/>
</dbReference>
<dbReference type="RefSeq" id="WP_147288083.1">
    <property type="nucleotide sequence ID" value="NZ_QQBC01000013.1"/>
</dbReference>
<name>A0A370HSP7_9NOCA</name>
<evidence type="ECO:0000256" key="1">
    <source>
        <dbReference type="SAM" id="MobiDB-lite"/>
    </source>
</evidence>